<protein>
    <recommendedName>
        <fullName evidence="3">Flagellar assembly protein FliH</fullName>
    </recommendedName>
</protein>
<evidence type="ECO:0000256" key="6">
    <source>
        <dbReference type="ARBA" id="ARBA00022927"/>
    </source>
</evidence>
<dbReference type="GO" id="GO:0005829">
    <property type="term" value="C:cytosol"/>
    <property type="evidence" value="ECO:0007669"/>
    <property type="project" value="TreeGrafter"/>
</dbReference>
<dbReference type="PANTHER" id="PTHR34982">
    <property type="entry name" value="YOP PROTEINS TRANSLOCATION PROTEIN L"/>
    <property type="match status" value="1"/>
</dbReference>
<evidence type="ECO:0000256" key="3">
    <source>
        <dbReference type="ARBA" id="ARBA00016507"/>
    </source>
</evidence>
<evidence type="ECO:0000256" key="2">
    <source>
        <dbReference type="ARBA" id="ARBA00006602"/>
    </source>
</evidence>
<name>A0A5C5WQ34_9BACT</name>
<comment type="similarity">
    <text evidence="2">Belongs to the FliH family.</text>
</comment>
<dbReference type="AlphaFoldDB" id="A0A5C5WQ34"/>
<comment type="function">
    <text evidence="1">Needed for flagellar regrowth and assembly.</text>
</comment>
<dbReference type="PANTHER" id="PTHR34982:SF1">
    <property type="entry name" value="FLAGELLAR ASSEMBLY PROTEIN FLIH"/>
    <property type="match status" value="1"/>
</dbReference>
<proteinExistence type="inferred from homology"/>
<gene>
    <name evidence="10" type="ORF">Pla22_06220</name>
</gene>
<evidence type="ECO:0000256" key="8">
    <source>
        <dbReference type="SAM" id="Coils"/>
    </source>
</evidence>
<organism evidence="10 11">
    <name type="scientific">Rubripirellula amarantea</name>
    <dbReference type="NCBI Taxonomy" id="2527999"/>
    <lineage>
        <taxon>Bacteria</taxon>
        <taxon>Pseudomonadati</taxon>
        <taxon>Planctomycetota</taxon>
        <taxon>Planctomycetia</taxon>
        <taxon>Pirellulales</taxon>
        <taxon>Pirellulaceae</taxon>
        <taxon>Rubripirellula</taxon>
    </lineage>
</organism>
<dbReference type="InterPro" id="IPR051472">
    <property type="entry name" value="T3SS_Stator/FliH"/>
</dbReference>
<keyword evidence="8" id="KW-0175">Coiled coil</keyword>
<keyword evidence="10" id="KW-0969">Cilium</keyword>
<keyword evidence="7" id="KW-1006">Bacterial flagellum protein export</keyword>
<dbReference type="RefSeq" id="WP_146513284.1">
    <property type="nucleotide sequence ID" value="NZ_SJPI01000001.1"/>
</dbReference>
<evidence type="ECO:0000259" key="9">
    <source>
        <dbReference type="Pfam" id="PF02108"/>
    </source>
</evidence>
<accession>A0A5C5WQ34</accession>
<comment type="caution">
    <text evidence="10">The sequence shown here is derived from an EMBL/GenBank/DDBJ whole genome shotgun (WGS) entry which is preliminary data.</text>
</comment>
<keyword evidence="5" id="KW-1005">Bacterial flagellum biogenesis</keyword>
<evidence type="ECO:0000256" key="1">
    <source>
        <dbReference type="ARBA" id="ARBA00003041"/>
    </source>
</evidence>
<dbReference type="OrthoDB" id="264725at2"/>
<feature type="coiled-coil region" evidence="8">
    <location>
        <begin position="33"/>
        <end position="64"/>
    </location>
</feature>
<evidence type="ECO:0000256" key="5">
    <source>
        <dbReference type="ARBA" id="ARBA00022795"/>
    </source>
</evidence>
<sequence>MASVLKSTNTSQHNTDATREVSGLAGFNLDDLANEGRLRLKQCQSQVEDLLQKAREDAAILRAEATTQGYQDGLKKAEVDADAKLKAEAKKQAADSLKMVQKAVAEMHRNYEAWMNSYVESLHTIALAAAEKVCRHQLANEASLMVNWATEAVHSARSASRLSIAVHPEMLVQIGEQLDELLASPDLPEQSQVVPDASLAVSEIAVRQTGGEIKAGLNAQLQRLEELLS</sequence>
<keyword evidence="11" id="KW-1185">Reference proteome</keyword>
<dbReference type="GO" id="GO:0044781">
    <property type="term" value="P:bacterial-type flagellum organization"/>
    <property type="evidence" value="ECO:0007669"/>
    <property type="project" value="UniProtKB-KW"/>
</dbReference>
<keyword evidence="4" id="KW-0813">Transport</keyword>
<keyword evidence="6" id="KW-0653">Protein transport</keyword>
<reference evidence="10 11" key="1">
    <citation type="submission" date="2019-02" db="EMBL/GenBank/DDBJ databases">
        <title>Deep-cultivation of Planctomycetes and their phenomic and genomic characterization uncovers novel biology.</title>
        <authorList>
            <person name="Wiegand S."/>
            <person name="Jogler M."/>
            <person name="Boedeker C."/>
            <person name="Pinto D."/>
            <person name="Vollmers J."/>
            <person name="Rivas-Marin E."/>
            <person name="Kohn T."/>
            <person name="Peeters S.H."/>
            <person name="Heuer A."/>
            <person name="Rast P."/>
            <person name="Oberbeckmann S."/>
            <person name="Bunk B."/>
            <person name="Jeske O."/>
            <person name="Meyerdierks A."/>
            <person name="Storesund J.E."/>
            <person name="Kallscheuer N."/>
            <person name="Luecker S."/>
            <person name="Lage O.M."/>
            <person name="Pohl T."/>
            <person name="Merkel B.J."/>
            <person name="Hornburger P."/>
            <person name="Mueller R.-W."/>
            <person name="Bruemmer F."/>
            <person name="Labrenz M."/>
            <person name="Spormann A.M."/>
            <person name="Op Den Camp H."/>
            <person name="Overmann J."/>
            <person name="Amann R."/>
            <person name="Jetten M.S.M."/>
            <person name="Mascher T."/>
            <person name="Medema M.H."/>
            <person name="Devos D.P."/>
            <person name="Kaster A.-K."/>
            <person name="Ovreas L."/>
            <person name="Rohde M."/>
            <person name="Galperin M.Y."/>
            <person name="Jogler C."/>
        </authorList>
    </citation>
    <scope>NUCLEOTIDE SEQUENCE [LARGE SCALE GENOMIC DNA]</scope>
    <source>
        <strain evidence="10 11">Pla22</strain>
    </source>
</reference>
<dbReference type="InterPro" id="IPR018035">
    <property type="entry name" value="Flagellar_FliH/T3SS_HrpE"/>
</dbReference>
<evidence type="ECO:0000313" key="10">
    <source>
        <dbReference type="EMBL" id="TWT52994.1"/>
    </source>
</evidence>
<dbReference type="GO" id="GO:0015031">
    <property type="term" value="P:protein transport"/>
    <property type="evidence" value="ECO:0007669"/>
    <property type="project" value="UniProtKB-KW"/>
</dbReference>
<evidence type="ECO:0000256" key="7">
    <source>
        <dbReference type="ARBA" id="ARBA00023225"/>
    </source>
</evidence>
<dbReference type="EMBL" id="SJPI01000001">
    <property type="protein sequence ID" value="TWT52994.1"/>
    <property type="molecule type" value="Genomic_DNA"/>
</dbReference>
<dbReference type="Pfam" id="PF02108">
    <property type="entry name" value="FliH"/>
    <property type="match status" value="1"/>
</dbReference>
<dbReference type="Proteomes" id="UP000316598">
    <property type="component" value="Unassembled WGS sequence"/>
</dbReference>
<evidence type="ECO:0000313" key="11">
    <source>
        <dbReference type="Proteomes" id="UP000316598"/>
    </source>
</evidence>
<keyword evidence="10" id="KW-0282">Flagellum</keyword>
<evidence type="ECO:0000256" key="4">
    <source>
        <dbReference type="ARBA" id="ARBA00022448"/>
    </source>
</evidence>
<keyword evidence="10" id="KW-0966">Cell projection</keyword>
<feature type="domain" description="Flagellar assembly protein FliH/Type III secretion system HrpE" evidence="9">
    <location>
        <begin position="98"/>
        <end position="224"/>
    </location>
</feature>